<dbReference type="PANTHER" id="PTHR46042:SF1">
    <property type="entry name" value="DIPHTHINE METHYLTRANSFERASE"/>
    <property type="match status" value="1"/>
</dbReference>
<keyword evidence="2" id="KW-0677">Repeat</keyword>
<dbReference type="Proteomes" id="UP001356427">
    <property type="component" value="Unassembled WGS sequence"/>
</dbReference>
<comment type="pathway">
    <text evidence="3">Protein modification.</text>
</comment>
<dbReference type="AlphaFoldDB" id="A0AAN8QYA2"/>
<accession>A0AAN8QYA2</accession>
<comment type="caution">
    <text evidence="4">The sequence shown here is derived from an EMBL/GenBank/DDBJ whole genome shotgun (WGS) entry which is preliminary data.</text>
</comment>
<evidence type="ECO:0000313" key="4">
    <source>
        <dbReference type="EMBL" id="KAK6306067.1"/>
    </source>
</evidence>
<keyword evidence="5" id="KW-1185">Reference proteome</keyword>
<dbReference type="InterPro" id="IPR052415">
    <property type="entry name" value="Diphthine_MTase"/>
</dbReference>
<dbReference type="GO" id="GO:0061685">
    <property type="term" value="F:diphthine methylesterase activity"/>
    <property type="evidence" value="ECO:0007669"/>
    <property type="project" value="TreeGrafter"/>
</dbReference>
<evidence type="ECO:0000256" key="1">
    <source>
        <dbReference type="ARBA" id="ARBA00022574"/>
    </source>
</evidence>
<sequence length="136" mass="15467">MAWKSRTRSLQEFDTELSAYTVEWCPIPHWQNILACGTYLQKGHNYIRGQTWDQRRRLLGLADCTSSSFVNRDLSPMSCSELTPAILDQKLCHVPVSERPVLCMATASGELQLHIRLRGLCCAWLQPVGSYSCTYV</sequence>
<organism evidence="4 5">
    <name type="scientific">Coregonus suidteri</name>
    <dbReference type="NCBI Taxonomy" id="861788"/>
    <lineage>
        <taxon>Eukaryota</taxon>
        <taxon>Metazoa</taxon>
        <taxon>Chordata</taxon>
        <taxon>Craniata</taxon>
        <taxon>Vertebrata</taxon>
        <taxon>Euteleostomi</taxon>
        <taxon>Actinopterygii</taxon>
        <taxon>Neopterygii</taxon>
        <taxon>Teleostei</taxon>
        <taxon>Protacanthopterygii</taxon>
        <taxon>Salmoniformes</taxon>
        <taxon>Salmonidae</taxon>
        <taxon>Coregoninae</taxon>
        <taxon>Coregonus</taxon>
    </lineage>
</organism>
<evidence type="ECO:0000256" key="3">
    <source>
        <dbReference type="ARBA" id="ARBA00043952"/>
    </source>
</evidence>
<protein>
    <submittedName>
        <fullName evidence="4">Uncharacterized protein</fullName>
    </submittedName>
</protein>
<name>A0AAN8QYA2_9TELE</name>
<gene>
    <name evidence="4" type="ORF">J4Q44_G00229920</name>
</gene>
<proteinExistence type="predicted"/>
<dbReference type="EMBL" id="JAGTTL010000021">
    <property type="protein sequence ID" value="KAK6306067.1"/>
    <property type="molecule type" value="Genomic_DNA"/>
</dbReference>
<dbReference type="PANTHER" id="PTHR46042">
    <property type="entry name" value="DIPHTHINE METHYLTRANSFERASE"/>
    <property type="match status" value="1"/>
</dbReference>
<keyword evidence="1" id="KW-0853">WD repeat</keyword>
<dbReference type="GO" id="GO:0005737">
    <property type="term" value="C:cytoplasm"/>
    <property type="evidence" value="ECO:0007669"/>
    <property type="project" value="TreeGrafter"/>
</dbReference>
<dbReference type="GO" id="GO:0017183">
    <property type="term" value="P:protein histidyl modification to diphthamide"/>
    <property type="evidence" value="ECO:0007669"/>
    <property type="project" value="TreeGrafter"/>
</dbReference>
<reference evidence="4 5" key="1">
    <citation type="submission" date="2021-04" db="EMBL/GenBank/DDBJ databases">
        <authorList>
            <person name="De Guttry C."/>
            <person name="Zahm M."/>
            <person name="Klopp C."/>
            <person name="Cabau C."/>
            <person name="Louis A."/>
            <person name="Berthelot C."/>
            <person name="Parey E."/>
            <person name="Roest Crollius H."/>
            <person name="Montfort J."/>
            <person name="Robinson-Rechavi M."/>
            <person name="Bucao C."/>
            <person name="Bouchez O."/>
            <person name="Gislard M."/>
            <person name="Lluch J."/>
            <person name="Milhes M."/>
            <person name="Lampietro C."/>
            <person name="Lopez Roques C."/>
            <person name="Donnadieu C."/>
            <person name="Braasch I."/>
            <person name="Desvignes T."/>
            <person name="Postlethwait J."/>
            <person name="Bobe J."/>
            <person name="Wedekind C."/>
            <person name="Guiguen Y."/>
        </authorList>
    </citation>
    <scope>NUCLEOTIDE SEQUENCE [LARGE SCALE GENOMIC DNA]</scope>
    <source>
        <strain evidence="4">Cs_M1</strain>
        <tissue evidence="4">Blood</tissue>
    </source>
</reference>
<evidence type="ECO:0000313" key="5">
    <source>
        <dbReference type="Proteomes" id="UP001356427"/>
    </source>
</evidence>
<evidence type="ECO:0000256" key="2">
    <source>
        <dbReference type="ARBA" id="ARBA00022737"/>
    </source>
</evidence>